<sequence length="101" mass="11441">MIDAASTEKSTTSSSNNHYIADVANWTSFRVLDMRPSCLFRWELYPFFMAFDNISVASPPPPPLAARDHPLLIRPVLSTMKIAKESQLELLRLSPFQMLLS</sequence>
<gene>
    <name evidence="1" type="ORF">BOLC7T45704H</name>
</gene>
<proteinExistence type="predicted"/>
<dbReference type="EMBL" id="LR031876">
    <property type="protein sequence ID" value="VDD40144.1"/>
    <property type="molecule type" value="Genomic_DNA"/>
</dbReference>
<reference evidence="1" key="1">
    <citation type="submission" date="2018-11" db="EMBL/GenBank/DDBJ databases">
        <authorList>
            <consortium name="Genoscope - CEA"/>
            <person name="William W."/>
        </authorList>
    </citation>
    <scope>NUCLEOTIDE SEQUENCE</scope>
</reference>
<accession>A0A3P6EZ24</accession>
<evidence type="ECO:0000313" key="1">
    <source>
        <dbReference type="EMBL" id="VDD40144.1"/>
    </source>
</evidence>
<protein>
    <submittedName>
        <fullName evidence="1">Uncharacterized protein</fullName>
    </submittedName>
</protein>
<name>A0A3P6EZ24_BRAOL</name>
<dbReference type="AlphaFoldDB" id="A0A3P6EZ24"/>
<organism evidence="1">
    <name type="scientific">Brassica oleracea</name>
    <name type="common">Wild cabbage</name>
    <dbReference type="NCBI Taxonomy" id="3712"/>
    <lineage>
        <taxon>Eukaryota</taxon>
        <taxon>Viridiplantae</taxon>
        <taxon>Streptophyta</taxon>
        <taxon>Embryophyta</taxon>
        <taxon>Tracheophyta</taxon>
        <taxon>Spermatophyta</taxon>
        <taxon>Magnoliopsida</taxon>
        <taxon>eudicotyledons</taxon>
        <taxon>Gunneridae</taxon>
        <taxon>Pentapetalae</taxon>
        <taxon>rosids</taxon>
        <taxon>malvids</taxon>
        <taxon>Brassicales</taxon>
        <taxon>Brassicaceae</taxon>
        <taxon>Brassiceae</taxon>
        <taxon>Brassica</taxon>
    </lineage>
</organism>